<proteinExistence type="predicted"/>
<dbReference type="Pfam" id="PF08241">
    <property type="entry name" value="Methyltransf_11"/>
    <property type="match status" value="1"/>
</dbReference>
<dbReference type="InterPro" id="IPR013216">
    <property type="entry name" value="Methyltransf_11"/>
</dbReference>
<protein>
    <recommendedName>
        <fullName evidence="1">Methyltransferase type 11 domain-containing protein</fullName>
    </recommendedName>
</protein>
<evidence type="ECO:0000259" key="1">
    <source>
        <dbReference type="Pfam" id="PF08241"/>
    </source>
</evidence>
<reference evidence="2 3" key="1">
    <citation type="submission" date="2019-09" db="EMBL/GenBank/DDBJ databases">
        <authorList>
            <person name="Chandra G."/>
            <person name="Truman W A."/>
        </authorList>
    </citation>
    <scope>NUCLEOTIDE SEQUENCE [LARGE SCALE GENOMIC DNA]</scope>
    <source>
        <strain evidence="2">PS938</strain>
    </source>
</reference>
<organism evidence="2 3">
    <name type="scientific">Pseudomonas fluorescens</name>
    <dbReference type="NCBI Taxonomy" id="294"/>
    <lineage>
        <taxon>Bacteria</taxon>
        <taxon>Pseudomonadati</taxon>
        <taxon>Pseudomonadota</taxon>
        <taxon>Gammaproteobacteria</taxon>
        <taxon>Pseudomonadales</taxon>
        <taxon>Pseudomonadaceae</taxon>
        <taxon>Pseudomonas</taxon>
    </lineage>
</organism>
<dbReference type="AlphaFoldDB" id="A0A5E7S231"/>
<evidence type="ECO:0000313" key="2">
    <source>
        <dbReference type="EMBL" id="VVP80185.1"/>
    </source>
</evidence>
<dbReference type="GO" id="GO:0008757">
    <property type="term" value="F:S-adenosylmethionine-dependent methyltransferase activity"/>
    <property type="evidence" value="ECO:0007669"/>
    <property type="project" value="InterPro"/>
</dbReference>
<evidence type="ECO:0000313" key="3">
    <source>
        <dbReference type="Proteomes" id="UP000327191"/>
    </source>
</evidence>
<accession>A0A5E7S231</accession>
<dbReference type="SUPFAM" id="SSF53335">
    <property type="entry name" value="S-adenosyl-L-methionine-dependent methyltransferases"/>
    <property type="match status" value="1"/>
</dbReference>
<dbReference type="RefSeq" id="WP_224789977.1">
    <property type="nucleotide sequence ID" value="NZ_CABVJE010000002.1"/>
</dbReference>
<sequence length="263" mass="30284">MKALRDFLSDPSLKELDVDGTERLDLHGKVLERKKMLREVFVEFHHSFHRLANRYFKVEGLEVELGAGIAPMRNSYPEVLSTDIVYGNHLDMVLNAESMNLDDQSVRAFYGQNCFHHFPHPDRFFAEIERTLTPGGGAILIEPFHGPFAAFLYKRLFKSEGFDMHFESWETPATGPMNGANQALSYLVFVRDRKVFELKHPTLEIAHQEVCENYPRYLISGGLNFRQLLPDSLIPLIKVTEKLLSPLKRVLALHHIVVIRKKL</sequence>
<name>A0A5E7S231_PSEFL</name>
<dbReference type="InterPro" id="IPR029063">
    <property type="entry name" value="SAM-dependent_MTases_sf"/>
</dbReference>
<dbReference type="Proteomes" id="UP000327191">
    <property type="component" value="Unassembled WGS sequence"/>
</dbReference>
<dbReference type="Gene3D" id="3.40.50.150">
    <property type="entry name" value="Vaccinia Virus protein VP39"/>
    <property type="match status" value="1"/>
</dbReference>
<feature type="domain" description="Methyltransferase type 11" evidence="1">
    <location>
        <begin position="93"/>
        <end position="139"/>
    </location>
</feature>
<dbReference type="EMBL" id="CABVJE010000002">
    <property type="protein sequence ID" value="VVP80185.1"/>
    <property type="molecule type" value="Genomic_DNA"/>
</dbReference>
<gene>
    <name evidence="2" type="ORF">PS938_00605</name>
</gene>